<dbReference type="Proteomes" id="UP000886501">
    <property type="component" value="Unassembled WGS sequence"/>
</dbReference>
<accession>A0ACB6ZSU8</accession>
<organism evidence="1 2">
    <name type="scientific">Thelephora ganbajun</name>
    <name type="common">Ganba fungus</name>
    <dbReference type="NCBI Taxonomy" id="370292"/>
    <lineage>
        <taxon>Eukaryota</taxon>
        <taxon>Fungi</taxon>
        <taxon>Dikarya</taxon>
        <taxon>Basidiomycota</taxon>
        <taxon>Agaricomycotina</taxon>
        <taxon>Agaricomycetes</taxon>
        <taxon>Thelephorales</taxon>
        <taxon>Thelephoraceae</taxon>
        <taxon>Thelephora</taxon>
    </lineage>
</organism>
<reference evidence="1" key="1">
    <citation type="submission" date="2019-10" db="EMBL/GenBank/DDBJ databases">
        <authorList>
            <consortium name="DOE Joint Genome Institute"/>
            <person name="Kuo A."/>
            <person name="Miyauchi S."/>
            <person name="Kiss E."/>
            <person name="Drula E."/>
            <person name="Kohler A."/>
            <person name="Sanchez-Garcia M."/>
            <person name="Andreopoulos B."/>
            <person name="Barry K.W."/>
            <person name="Bonito G."/>
            <person name="Buee M."/>
            <person name="Carver A."/>
            <person name="Chen C."/>
            <person name="Cichocki N."/>
            <person name="Clum A."/>
            <person name="Culley D."/>
            <person name="Crous P.W."/>
            <person name="Fauchery L."/>
            <person name="Girlanda M."/>
            <person name="Hayes R."/>
            <person name="Keri Z."/>
            <person name="Labutti K."/>
            <person name="Lipzen A."/>
            <person name="Lombard V."/>
            <person name="Magnuson J."/>
            <person name="Maillard F."/>
            <person name="Morin E."/>
            <person name="Murat C."/>
            <person name="Nolan M."/>
            <person name="Ohm R."/>
            <person name="Pangilinan J."/>
            <person name="Pereira M."/>
            <person name="Perotto S."/>
            <person name="Peter M."/>
            <person name="Riley R."/>
            <person name="Sitrit Y."/>
            <person name="Stielow B."/>
            <person name="Szollosi G."/>
            <person name="Zifcakova L."/>
            <person name="Stursova M."/>
            <person name="Spatafora J.W."/>
            <person name="Tedersoo L."/>
            <person name="Vaario L.-M."/>
            <person name="Yamada A."/>
            <person name="Yan M."/>
            <person name="Wang P."/>
            <person name="Xu J."/>
            <person name="Bruns T."/>
            <person name="Baldrian P."/>
            <person name="Vilgalys R."/>
            <person name="Henrissat B."/>
            <person name="Grigoriev I.V."/>
            <person name="Hibbett D."/>
            <person name="Nagy L.G."/>
            <person name="Martin F.M."/>
        </authorList>
    </citation>
    <scope>NUCLEOTIDE SEQUENCE</scope>
    <source>
        <strain evidence="1">P2</strain>
    </source>
</reference>
<name>A0ACB6ZSU8_THEGA</name>
<protein>
    <submittedName>
        <fullName evidence="1">Cytochrome P450</fullName>
    </submittedName>
</protein>
<gene>
    <name evidence="1" type="ORF">BDM02DRAFT_3088765</name>
</gene>
<comment type="caution">
    <text evidence="1">The sequence shown here is derived from an EMBL/GenBank/DDBJ whole genome shotgun (WGS) entry which is preliminary data.</text>
</comment>
<sequence length="513" mass="58186">MTVTNVLIPLVALVSAYAYLTRKPSSGLPKPPGPKPLPLVGNILNLTTHQLWLRVTDWSMTYGKVIYVHVFGQGLVFLSTAEACIDLLDKRGSIYSDKPHLVMCGELCGCENMAAFTSYGDQMRRQRKLMQRALGPTAIPKYHSLLEMETPWFLKRLLENPEDYITPIRRYAGGMTLLVVYGYQVKSDDDTFLQLADHCIDLLANEIASGGGIWPVDIFPALRRLPEWMPGAGFLKKARAWRAKIEELVDKPYEFVQESLRKGIALPSFCSTLLEENEAQDAQGDFDLRWTANSMYTGSIDTTMTLVLQFFLAMIEHPEAMKKAQKEIDSVVGNDRLPTFADRENLPYLEALFNECLRYGVGVPLSLPHRLMEDDIYEGMFIPKGSLVFANVWNILRDETMFKDAHLFKPERYLEPVDEETAKRRDPKNYSFGFGRRICPGRYLVQSSAWILMASLLATMDISKAVDANGKQIEPEVKYENSIFRMPSKLQMNIKPRSERAVGIIDELTNGQQ</sequence>
<proteinExistence type="predicted"/>
<evidence type="ECO:0000313" key="1">
    <source>
        <dbReference type="EMBL" id="KAF9652712.1"/>
    </source>
</evidence>
<reference evidence="1" key="2">
    <citation type="journal article" date="2020" name="Nat. Commun.">
        <title>Large-scale genome sequencing of mycorrhizal fungi provides insights into the early evolution of symbiotic traits.</title>
        <authorList>
            <person name="Miyauchi S."/>
            <person name="Kiss E."/>
            <person name="Kuo A."/>
            <person name="Drula E."/>
            <person name="Kohler A."/>
            <person name="Sanchez-Garcia M."/>
            <person name="Morin E."/>
            <person name="Andreopoulos B."/>
            <person name="Barry K.W."/>
            <person name="Bonito G."/>
            <person name="Buee M."/>
            <person name="Carver A."/>
            <person name="Chen C."/>
            <person name="Cichocki N."/>
            <person name="Clum A."/>
            <person name="Culley D."/>
            <person name="Crous P.W."/>
            <person name="Fauchery L."/>
            <person name="Girlanda M."/>
            <person name="Hayes R.D."/>
            <person name="Keri Z."/>
            <person name="LaButti K."/>
            <person name="Lipzen A."/>
            <person name="Lombard V."/>
            <person name="Magnuson J."/>
            <person name="Maillard F."/>
            <person name="Murat C."/>
            <person name="Nolan M."/>
            <person name="Ohm R.A."/>
            <person name="Pangilinan J."/>
            <person name="Pereira M.F."/>
            <person name="Perotto S."/>
            <person name="Peter M."/>
            <person name="Pfister S."/>
            <person name="Riley R."/>
            <person name="Sitrit Y."/>
            <person name="Stielow J.B."/>
            <person name="Szollosi G."/>
            <person name="Zifcakova L."/>
            <person name="Stursova M."/>
            <person name="Spatafora J.W."/>
            <person name="Tedersoo L."/>
            <person name="Vaario L.M."/>
            <person name="Yamada A."/>
            <person name="Yan M."/>
            <person name="Wang P."/>
            <person name="Xu J."/>
            <person name="Bruns T."/>
            <person name="Baldrian P."/>
            <person name="Vilgalys R."/>
            <person name="Dunand C."/>
            <person name="Henrissat B."/>
            <person name="Grigoriev I.V."/>
            <person name="Hibbett D."/>
            <person name="Nagy L.G."/>
            <person name="Martin F.M."/>
        </authorList>
    </citation>
    <scope>NUCLEOTIDE SEQUENCE</scope>
    <source>
        <strain evidence="1">P2</strain>
    </source>
</reference>
<evidence type="ECO:0000313" key="2">
    <source>
        <dbReference type="Proteomes" id="UP000886501"/>
    </source>
</evidence>
<keyword evidence="2" id="KW-1185">Reference proteome</keyword>
<dbReference type="EMBL" id="MU117967">
    <property type="protein sequence ID" value="KAF9652712.1"/>
    <property type="molecule type" value="Genomic_DNA"/>
</dbReference>